<evidence type="ECO:0000256" key="4">
    <source>
        <dbReference type="ARBA" id="ARBA00013346"/>
    </source>
</evidence>
<dbReference type="GO" id="GO:0005737">
    <property type="term" value="C:cytoplasm"/>
    <property type="evidence" value="ECO:0007669"/>
    <property type="project" value="UniProtKB-SubCell"/>
</dbReference>
<proteinExistence type="inferred from homology"/>
<dbReference type="GO" id="GO:0032259">
    <property type="term" value="P:methylation"/>
    <property type="evidence" value="ECO:0007669"/>
    <property type="project" value="UniProtKB-KW"/>
</dbReference>
<keyword evidence="8" id="KW-0949">S-adenosyl-L-methionine</keyword>
<dbReference type="Proteomes" id="UP000291144">
    <property type="component" value="Unassembled WGS sequence"/>
</dbReference>
<comment type="subcellular location">
    <subcellularLocation>
        <location evidence="1">Cytoplasm</location>
    </subcellularLocation>
</comment>
<reference evidence="13 14" key="1">
    <citation type="submission" date="2019-02" db="EMBL/GenBank/DDBJ databases">
        <title>Kribbella capetownensis sp. nov. and Kribbella speibonae sp. nov., isolated from soil.</title>
        <authorList>
            <person name="Curtis S.M."/>
            <person name="Norton I."/>
            <person name="Everest G.J."/>
            <person name="Meyers P.R."/>
        </authorList>
    </citation>
    <scope>NUCLEOTIDE SEQUENCE [LARGE SCALE GENOMIC DNA]</scope>
    <source>
        <strain evidence="13 14">NRRL B-24813</strain>
    </source>
</reference>
<evidence type="ECO:0000313" key="14">
    <source>
        <dbReference type="Proteomes" id="UP000291144"/>
    </source>
</evidence>
<dbReference type="AlphaFoldDB" id="A0A4R0K988"/>
<accession>A0A4R0K988</accession>
<evidence type="ECO:0000256" key="3">
    <source>
        <dbReference type="ARBA" id="ARBA00011890"/>
    </source>
</evidence>
<dbReference type="OrthoDB" id="4280289at2"/>
<evidence type="ECO:0000256" key="8">
    <source>
        <dbReference type="ARBA" id="ARBA00022691"/>
    </source>
</evidence>
<dbReference type="Gene3D" id="3.40.50.150">
    <property type="entry name" value="Vaccinia Virus protein VP39"/>
    <property type="match status" value="1"/>
</dbReference>
<comment type="caution">
    <text evidence="13">The sequence shown here is derived from an EMBL/GenBank/DDBJ whole genome shotgun (WGS) entry which is preliminary data.</text>
</comment>
<sequence>MMADSLVAAGAIVDPCWQAAFTAVPRHLFVPRFYQNTDDGPSVIEESAGDVWLSTIYTDTHLVTRDDITSSSTAPSLMAAMLQALELTGDEAVLEIGTGTGYNAALLSERLASGHVVSVDIDTQLVDDARRHLSSAGYHPLLAATDGIDGYAAESPYDHIIATCRLDFIPQAWLAQLKPTGSIVTPLGAGLARITKHPDSAVASGTFLPEAAYFMPLRHQEGQQPVADLLQTAVTSYGTTRDYEYDAAIYRDNAARFWLDLTQPGVRVMQTVAATVAYHLDGSWARLSEGIVTQGGPRNLWDEVESAHRIWLRAGRPARQRYQLAITSQHQRILLDNSPNPVHELRPPPDRRLQTT</sequence>
<evidence type="ECO:0000256" key="5">
    <source>
        <dbReference type="ARBA" id="ARBA00022490"/>
    </source>
</evidence>
<keyword evidence="6 13" id="KW-0489">Methyltransferase</keyword>
<evidence type="ECO:0000313" key="13">
    <source>
        <dbReference type="EMBL" id="TCC56259.1"/>
    </source>
</evidence>
<keyword evidence="14" id="KW-1185">Reference proteome</keyword>
<dbReference type="Pfam" id="PF01135">
    <property type="entry name" value="PCMT"/>
    <property type="match status" value="1"/>
</dbReference>
<feature type="region of interest" description="Disordered" evidence="12">
    <location>
        <begin position="336"/>
        <end position="356"/>
    </location>
</feature>
<evidence type="ECO:0000256" key="1">
    <source>
        <dbReference type="ARBA" id="ARBA00004496"/>
    </source>
</evidence>
<dbReference type="PANTHER" id="PTHR11579">
    <property type="entry name" value="PROTEIN-L-ISOASPARTATE O-METHYLTRANSFERASE"/>
    <property type="match status" value="1"/>
</dbReference>
<evidence type="ECO:0000256" key="11">
    <source>
        <dbReference type="ARBA" id="ARBA00031350"/>
    </source>
</evidence>
<evidence type="ECO:0000256" key="7">
    <source>
        <dbReference type="ARBA" id="ARBA00022679"/>
    </source>
</evidence>
<protein>
    <recommendedName>
        <fullName evidence="4">Protein-L-isoaspartate O-methyltransferase</fullName>
        <ecNumber evidence="3">2.1.1.77</ecNumber>
    </recommendedName>
    <alternativeName>
        <fullName evidence="11">L-isoaspartyl protein carboxyl methyltransferase</fullName>
    </alternativeName>
    <alternativeName>
        <fullName evidence="9">Protein L-isoaspartyl methyltransferase</fullName>
    </alternativeName>
    <alternativeName>
        <fullName evidence="10">Protein-beta-aspartate methyltransferase</fullName>
    </alternativeName>
</protein>
<dbReference type="CDD" id="cd02440">
    <property type="entry name" value="AdoMet_MTases"/>
    <property type="match status" value="1"/>
</dbReference>
<dbReference type="EC" id="2.1.1.77" evidence="3"/>
<dbReference type="PANTHER" id="PTHR11579:SF0">
    <property type="entry name" value="PROTEIN-L-ISOASPARTATE(D-ASPARTATE) O-METHYLTRANSFERASE"/>
    <property type="match status" value="1"/>
</dbReference>
<evidence type="ECO:0000256" key="10">
    <source>
        <dbReference type="ARBA" id="ARBA00031323"/>
    </source>
</evidence>
<dbReference type="InterPro" id="IPR000682">
    <property type="entry name" value="PCMT"/>
</dbReference>
<feature type="compositionally biased region" description="Basic and acidic residues" evidence="12">
    <location>
        <begin position="343"/>
        <end position="356"/>
    </location>
</feature>
<name>A0A4R0K988_9ACTN</name>
<dbReference type="GO" id="GO:0004719">
    <property type="term" value="F:protein-L-isoaspartate (D-aspartate) O-methyltransferase activity"/>
    <property type="evidence" value="ECO:0007669"/>
    <property type="project" value="UniProtKB-EC"/>
</dbReference>
<dbReference type="InterPro" id="IPR029063">
    <property type="entry name" value="SAM-dependent_MTases_sf"/>
</dbReference>
<keyword evidence="7 13" id="KW-0808">Transferase</keyword>
<evidence type="ECO:0000256" key="9">
    <source>
        <dbReference type="ARBA" id="ARBA00030757"/>
    </source>
</evidence>
<organism evidence="13 14">
    <name type="scientific">Kribbella pittospori</name>
    <dbReference type="NCBI Taxonomy" id="722689"/>
    <lineage>
        <taxon>Bacteria</taxon>
        <taxon>Bacillati</taxon>
        <taxon>Actinomycetota</taxon>
        <taxon>Actinomycetes</taxon>
        <taxon>Propionibacteriales</taxon>
        <taxon>Kribbellaceae</taxon>
        <taxon>Kribbella</taxon>
    </lineage>
</organism>
<evidence type="ECO:0000256" key="6">
    <source>
        <dbReference type="ARBA" id="ARBA00022603"/>
    </source>
</evidence>
<comment type="similarity">
    <text evidence="2">Belongs to the methyltransferase superfamily. L-isoaspartyl/D-aspartyl protein methyltransferase family.</text>
</comment>
<dbReference type="SUPFAM" id="SSF53335">
    <property type="entry name" value="S-adenosyl-L-methionine-dependent methyltransferases"/>
    <property type="match status" value="1"/>
</dbReference>
<gene>
    <name evidence="13" type="ORF">E0H73_33950</name>
</gene>
<dbReference type="EMBL" id="SJKB01000013">
    <property type="protein sequence ID" value="TCC56259.1"/>
    <property type="molecule type" value="Genomic_DNA"/>
</dbReference>
<keyword evidence="5" id="KW-0963">Cytoplasm</keyword>
<evidence type="ECO:0000256" key="2">
    <source>
        <dbReference type="ARBA" id="ARBA00005369"/>
    </source>
</evidence>
<evidence type="ECO:0000256" key="12">
    <source>
        <dbReference type="SAM" id="MobiDB-lite"/>
    </source>
</evidence>